<proteinExistence type="predicted"/>
<reference evidence="3" key="1">
    <citation type="submission" date="2020-11" db="EMBL/GenBank/DDBJ databases">
        <authorList>
            <person name="Tran Van P."/>
        </authorList>
    </citation>
    <scope>NUCLEOTIDE SEQUENCE</scope>
</reference>
<dbReference type="EMBL" id="OA564480">
    <property type="protein sequence ID" value="CAD7194425.1"/>
    <property type="molecule type" value="Genomic_DNA"/>
</dbReference>
<dbReference type="InterPro" id="IPR055577">
    <property type="entry name" value="DUF7153"/>
</dbReference>
<organism evidence="3">
    <name type="scientific">Timema douglasi</name>
    <name type="common">Walking stick</name>
    <dbReference type="NCBI Taxonomy" id="61478"/>
    <lineage>
        <taxon>Eukaryota</taxon>
        <taxon>Metazoa</taxon>
        <taxon>Ecdysozoa</taxon>
        <taxon>Arthropoda</taxon>
        <taxon>Hexapoda</taxon>
        <taxon>Insecta</taxon>
        <taxon>Pterygota</taxon>
        <taxon>Neoptera</taxon>
        <taxon>Polyneoptera</taxon>
        <taxon>Phasmatodea</taxon>
        <taxon>Timematodea</taxon>
        <taxon>Timematoidea</taxon>
        <taxon>Timematidae</taxon>
        <taxon>Timema</taxon>
    </lineage>
</organism>
<dbReference type="Pfam" id="PF23672">
    <property type="entry name" value="DUF7153"/>
    <property type="match status" value="1"/>
</dbReference>
<dbReference type="PANTHER" id="PTHR22198:SF1">
    <property type="entry name" value="FERM DOMAIN-CONTAINING PROTEIN"/>
    <property type="match status" value="1"/>
</dbReference>
<dbReference type="AlphaFoldDB" id="A0A7R8Z3B0"/>
<feature type="region of interest" description="Disordered" evidence="1">
    <location>
        <begin position="87"/>
        <end position="133"/>
    </location>
</feature>
<gene>
    <name evidence="3" type="ORF">TDIB3V08_LOCUS851</name>
</gene>
<sequence>MNILFRKNFHADSSGERGFGGMGGSKPSKGVLNKGRRSRECGGYSHMEEHHFRTHIFLSPPGVGCGSFSDCDSVSQRRPSVTLMKWAVGGGTRRKPSGRPEANLAPETPTPTASRQVSFSKGANPIPAPPPTVTKEPITLATLNRDCFIIPVASLDRFLPAGVPMPLTEKSPSFLNVLEVDDPKLCVLMHLMTALEPIEPILESPLARPLNQQRIAASDLLNEVGSAKTAMEGMLLSNMEKNACPCDVTGISCVLLACPCDVTGISCVLVACPCDVTGISCVLLACPCDVTGLLCFIIPCSCDVTDILYAILACSYDVTGILCVILSSPCNAIAEFPFISYYVINKSQTDPADFFRNLRDASLRKFDPRSLRYTAAHTLDLFNEVATIARPPLDPRSKRPHSPTTGYIISVYKVFEGDDGEKFEKNWLYWTGARMLYRYLPKSVGLRRITLHKSISNGDKMYLLLCECSNFMENLSAAAMLLPALRARLCGYTGLYRTCATF</sequence>
<name>A0A7R8Z3B0_TIMDO</name>
<accession>A0A7R8Z3B0</accession>
<evidence type="ECO:0000313" key="3">
    <source>
        <dbReference type="EMBL" id="CAD7194425.1"/>
    </source>
</evidence>
<protein>
    <recommendedName>
        <fullName evidence="2">DUF7153 domain-containing protein</fullName>
    </recommendedName>
</protein>
<evidence type="ECO:0000256" key="1">
    <source>
        <dbReference type="SAM" id="MobiDB-lite"/>
    </source>
</evidence>
<feature type="region of interest" description="Disordered" evidence="1">
    <location>
        <begin position="14"/>
        <end position="38"/>
    </location>
</feature>
<dbReference type="PANTHER" id="PTHR22198">
    <property type="entry name" value="FERM DOMAIN-CONTAINING PROTEIN"/>
    <property type="match status" value="1"/>
</dbReference>
<evidence type="ECO:0000259" key="2">
    <source>
        <dbReference type="Pfam" id="PF23672"/>
    </source>
</evidence>
<feature type="compositionally biased region" description="Polar residues" evidence="1">
    <location>
        <begin position="110"/>
        <end position="121"/>
    </location>
</feature>
<feature type="domain" description="DUF7153" evidence="2">
    <location>
        <begin position="333"/>
        <end position="497"/>
    </location>
</feature>